<protein>
    <submittedName>
        <fullName evidence="2">Glycosyl transferase</fullName>
    </submittedName>
</protein>
<evidence type="ECO:0000259" key="1">
    <source>
        <dbReference type="Pfam" id="PF06722"/>
    </source>
</evidence>
<name>A0A7G7MIH9_9PSEU</name>
<dbReference type="AlphaFoldDB" id="A0A7G7MIH9"/>
<keyword evidence="3" id="KW-1185">Reference proteome</keyword>
<dbReference type="Pfam" id="PF06722">
    <property type="entry name" value="EryCIII-like_C"/>
    <property type="match status" value="1"/>
</dbReference>
<reference evidence="2 3" key="1">
    <citation type="submission" date="2020-08" db="EMBL/GenBank/DDBJ databases">
        <authorList>
            <person name="Mo P."/>
        </authorList>
    </citation>
    <scope>NUCLEOTIDE SEQUENCE [LARGE SCALE GENOMIC DNA]</scope>
    <source>
        <strain evidence="2 3">CGMCC 4.1532</strain>
    </source>
</reference>
<sequence length="360" mass="37000">MARILIVTRGGDPTALGIGTELVRRGHDVRALDHADRYAAVNGAGLGFAAYTHAAAWSPAAQVPENRFLAARVALALDPGAGVDVRAELVRRRPDVVLVDATCLTAVREAERSGIPTAVLVPTLHRFLAERWAAGPLGLASRLRRLRPTTLWGRAARVIVATDPDLDGPLPAGAVHTGAVTGRLRPPAREPDVLVAVGLGTGAYPGQAELLQRVLDGLADLDGQALVGIGDGVDGDALRVPGTVRLHRRLDHADVLSRAHLLIGHGGHASTLRALANDLPVLVLPGHPQLVHPMIGAAVEVAGAGRALPPDSPPEVIAAGVAALLADGPHRAAAAAVGARIRSRDGAGAAADELESLLPG</sequence>
<dbReference type="EMBL" id="CP060131">
    <property type="protein sequence ID" value="QNG52590.1"/>
    <property type="molecule type" value="Genomic_DNA"/>
</dbReference>
<dbReference type="GO" id="GO:0016757">
    <property type="term" value="F:glycosyltransferase activity"/>
    <property type="evidence" value="ECO:0007669"/>
    <property type="project" value="UniProtKB-ARBA"/>
</dbReference>
<keyword evidence="2" id="KW-0808">Transferase</keyword>
<evidence type="ECO:0000313" key="3">
    <source>
        <dbReference type="Proteomes" id="UP000515728"/>
    </source>
</evidence>
<dbReference type="Proteomes" id="UP000515728">
    <property type="component" value="Chromosome"/>
</dbReference>
<organism evidence="2 3">
    <name type="scientific">Pseudonocardia petroleophila</name>
    <dbReference type="NCBI Taxonomy" id="37331"/>
    <lineage>
        <taxon>Bacteria</taxon>
        <taxon>Bacillati</taxon>
        <taxon>Actinomycetota</taxon>
        <taxon>Actinomycetes</taxon>
        <taxon>Pseudonocardiales</taxon>
        <taxon>Pseudonocardiaceae</taxon>
        <taxon>Pseudonocardia</taxon>
    </lineage>
</organism>
<gene>
    <name evidence="2" type="ORF">H6H00_00395</name>
</gene>
<dbReference type="SUPFAM" id="SSF53756">
    <property type="entry name" value="UDP-Glycosyltransferase/glycogen phosphorylase"/>
    <property type="match status" value="1"/>
</dbReference>
<dbReference type="RefSeq" id="WP_185719419.1">
    <property type="nucleotide sequence ID" value="NZ_BAAAWI010000001.1"/>
</dbReference>
<accession>A0A7G7MIH9</accession>
<feature type="domain" description="Erythromycin biosynthesis protein CIII-like C-terminal" evidence="1">
    <location>
        <begin position="213"/>
        <end position="343"/>
    </location>
</feature>
<proteinExistence type="predicted"/>
<dbReference type="InterPro" id="IPR010610">
    <property type="entry name" value="EryCIII-like_C"/>
</dbReference>
<dbReference type="KEGG" id="ppel:H6H00_00395"/>
<evidence type="ECO:0000313" key="2">
    <source>
        <dbReference type="EMBL" id="QNG52590.1"/>
    </source>
</evidence>
<dbReference type="Gene3D" id="3.40.50.2000">
    <property type="entry name" value="Glycogen Phosphorylase B"/>
    <property type="match status" value="2"/>
</dbReference>